<evidence type="ECO:0000256" key="1">
    <source>
        <dbReference type="SAM" id="Coils"/>
    </source>
</evidence>
<protein>
    <submittedName>
        <fullName evidence="3">Uncharacterized protein</fullName>
    </submittedName>
</protein>
<evidence type="ECO:0000313" key="4">
    <source>
        <dbReference type="Proteomes" id="UP000285405"/>
    </source>
</evidence>
<name>A0A420HNL3_9PEZI</name>
<evidence type="ECO:0000256" key="2">
    <source>
        <dbReference type="SAM" id="MobiDB-lite"/>
    </source>
</evidence>
<accession>A0A420HNL3</accession>
<sequence length="982" mass="112637">MARHKVYSMLAFFIPTFLVVIALRWLIFSVPYKISNFSSHDRSVMSGPRLIVFNTSDSRIKPVSNFFSSTTKSQTKFLVKKNADAKKKKNSSQFSSFGKLRVRAGIVSRDNSTEPETDSSKSPVGVEEELSVSSERLANRSKNYRKFLEESYEKSDIDYFAFTPQNLFESQHAFWYANWTLSRQNDPRWLELGEWRLFAIDYFNTRNLDCGSFWMDCKDIPSLSEILDIHPDDRELARRVYFTSENYLIIRNYLKAIQSILDEVQLTLYGMLPEIIQVFTSQPDPSAQAACAMIGAVVDTLINVGVTAVTGMMSGTITSFYDKIKTNVITATHSAEQASRWYKKIITSKWIPDPVVKWLRNQDQFNAWGEITPISNSEVESISSRVAELFEIPKSGYPAHSKPELVPGLQKIKDSYIKIKKNFPWVKPITQMPATLRIGLRFNLQSLVKEHARLHIESNSLGGDGICSRFNGADVNNNAANINLVQGQLASVFPRVLESLSEVYEGIYNGSLREEGRPSWLATSMLNHNWAEEKSYLERLRHGGAMKQQVMRAFTLNIASQVSAKDGSYMKCTHKSWATEKCDRMVHAKPNDEAALAYFCPRPEIDPGLICQVGRWAFSSEYSHETPWPALLKIENFFENRFELTRSDVLNAAYDHYQLHGNDLQVDWNTWFLGSLSSLNSLTMPVCMHDGLAMNDNIVHGPGHKGKGRNSWAVPNACGLNGTETERFFFELGFLEGTAPWNSKNKYERWAGGGTNEFYHDRLVRANRDMFGTNPFLRYTTMCNQHIRFAEHEDWKKYDAMNLLNHARVHKGRDRDCDLVLAASVNMTADEGNRWFCQKHLEYGMDYGHTVFSRESWKVEISRIPRDWVENHEHDCRKWLRLKGKNPKPPVPAIPGVPRPETGLRWLQKQELKKIRDKKKATKAKNKILDAEAERAFKASLKSMTKKEAKIAKKRHKQELKEIKELREKIANLGVKEPMEKE</sequence>
<organism evidence="3 4">
    <name type="scientific">Golovinomyces cichoracearum</name>
    <dbReference type="NCBI Taxonomy" id="62708"/>
    <lineage>
        <taxon>Eukaryota</taxon>
        <taxon>Fungi</taxon>
        <taxon>Dikarya</taxon>
        <taxon>Ascomycota</taxon>
        <taxon>Pezizomycotina</taxon>
        <taxon>Leotiomycetes</taxon>
        <taxon>Erysiphales</taxon>
        <taxon>Erysiphaceae</taxon>
        <taxon>Golovinomyces</taxon>
    </lineage>
</organism>
<feature type="coiled-coil region" evidence="1">
    <location>
        <begin position="912"/>
        <end position="976"/>
    </location>
</feature>
<comment type="caution">
    <text evidence="3">The sequence shown here is derived from an EMBL/GenBank/DDBJ whole genome shotgun (WGS) entry which is preliminary data.</text>
</comment>
<proteinExistence type="predicted"/>
<dbReference type="Proteomes" id="UP000285405">
    <property type="component" value="Unassembled WGS sequence"/>
</dbReference>
<dbReference type="OrthoDB" id="3508681at2759"/>
<feature type="region of interest" description="Disordered" evidence="2">
    <location>
        <begin position="109"/>
        <end position="130"/>
    </location>
</feature>
<gene>
    <name evidence="3" type="ORF">GcC1_179023</name>
</gene>
<keyword evidence="1" id="KW-0175">Coiled coil</keyword>
<reference evidence="3 4" key="1">
    <citation type="journal article" date="2018" name="BMC Genomics">
        <title>Comparative genome analyses reveal sequence features reflecting distinct modes of host-adaptation between dicot and monocot powdery mildew.</title>
        <authorList>
            <person name="Wu Y."/>
            <person name="Ma X."/>
            <person name="Pan Z."/>
            <person name="Kale S.D."/>
            <person name="Song Y."/>
            <person name="King H."/>
            <person name="Zhang Q."/>
            <person name="Presley C."/>
            <person name="Deng X."/>
            <person name="Wei C.I."/>
            <person name="Xiao S."/>
        </authorList>
    </citation>
    <scope>NUCLEOTIDE SEQUENCE [LARGE SCALE GENOMIC DNA]</scope>
    <source>
        <strain evidence="3">UCSC1</strain>
    </source>
</reference>
<evidence type="ECO:0000313" key="3">
    <source>
        <dbReference type="EMBL" id="RKF58959.1"/>
    </source>
</evidence>
<dbReference type="EMBL" id="MCBR01017936">
    <property type="protein sequence ID" value="RKF58959.1"/>
    <property type="molecule type" value="Genomic_DNA"/>
</dbReference>
<dbReference type="AlphaFoldDB" id="A0A420HNL3"/>